<evidence type="ECO:0000256" key="5">
    <source>
        <dbReference type="ARBA" id="ARBA00022840"/>
    </source>
</evidence>
<dbReference type="Pfam" id="PF00294">
    <property type="entry name" value="PfkB"/>
    <property type="match status" value="1"/>
</dbReference>
<evidence type="ECO:0000256" key="3">
    <source>
        <dbReference type="ARBA" id="ARBA00022741"/>
    </source>
</evidence>
<evidence type="ECO:0000256" key="2">
    <source>
        <dbReference type="ARBA" id="ARBA00022679"/>
    </source>
</evidence>
<proteinExistence type="inferred from homology"/>
<dbReference type="GO" id="GO:0008443">
    <property type="term" value="F:phosphofructokinase activity"/>
    <property type="evidence" value="ECO:0007669"/>
    <property type="project" value="TreeGrafter"/>
</dbReference>
<evidence type="ECO:0000256" key="6">
    <source>
        <dbReference type="PIRNR" id="PIRNR000535"/>
    </source>
</evidence>
<dbReference type="InterPro" id="IPR017583">
    <property type="entry name" value="Tagatose/fructose_Pkinase"/>
</dbReference>
<name>A0A837D5E6_9PSEU</name>
<dbReference type="GO" id="GO:0005829">
    <property type="term" value="C:cytosol"/>
    <property type="evidence" value="ECO:0007669"/>
    <property type="project" value="TreeGrafter"/>
</dbReference>
<dbReference type="PANTHER" id="PTHR46566">
    <property type="entry name" value="1-PHOSPHOFRUCTOKINASE-RELATED"/>
    <property type="match status" value="1"/>
</dbReference>
<protein>
    <submittedName>
        <fullName evidence="8">1-phosphofructokinase</fullName>
    </submittedName>
</protein>
<keyword evidence="3" id="KW-0547">Nucleotide-binding</keyword>
<dbReference type="InterPro" id="IPR011611">
    <property type="entry name" value="PfkB_dom"/>
</dbReference>
<dbReference type="RefSeq" id="WP_037311811.1">
    <property type="nucleotide sequence ID" value="NZ_CALJZO010000003.1"/>
</dbReference>
<organism evidence="8 9">
    <name type="scientific">Saccharomonospora viridis</name>
    <dbReference type="NCBI Taxonomy" id="1852"/>
    <lineage>
        <taxon>Bacteria</taxon>
        <taxon>Bacillati</taxon>
        <taxon>Actinomycetota</taxon>
        <taxon>Actinomycetes</taxon>
        <taxon>Pseudonocardiales</taxon>
        <taxon>Pseudonocardiaceae</taxon>
        <taxon>Saccharomonospora</taxon>
    </lineage>
</organism>
<dbReference type="PIRSF" id="PIRSF000535">
    <property type="entry name" value="1PFK/6PFK/LacC"/>
    <property type="match status" value="1"/>
</dbReference>
<dbReference type="SUPFAM" id="SSF53613">
    <property type="entry name" value="Ribokinase-like"/>
    <property type="match status" value="1"/>
</dbReference>
<keyword evidence="4 8" id="KW-0418">Kinase</keyword>
<evidence type="ECO:0000256" key="4">
    <source>
        <dbReference type="ARBA" id="ARBA00022777"/>
    </source>
</evidence>
<sequence length="312" mass="32831">MILTITPNPALDVTYHLPHAHWGDVNRVHRVSETPGGKGVNVARVLRQLGETVVCTGFLGGDTGDRLRRLLGDVDQRWVAVEQPTRRTTAVVTASDTTLFNEPGAPVDEAAWRRLTALVSELAGEGDVVVLSGSMPPDTPEHVVHTLVDTVVAHDARIIVDTSGPLLRVAARARATLVKPNRDELRAATGEEDVLTGARTLLKDGARGVVASLGEDGMLAATGEPDRPRTWRARPSTVVHGNPTGAGDAAVAALARALQDTDASLETTLAGCLADAVALSASAVTRPVAGEVDLAFCHRFRTTVSVTTPDGR</sequence>
<dbReference type="AlphaFoldDB" id="A0A837D5E6"/>
<dbReference type="OrthoDB" id="9801219at2"/>
<dbReference type="Proteomes" id="UP000030848">
    <property type="component" value="Unassembled WGS sequence"/>
</dbReference>
<keyword evidence="5" id="KW-0067">ATP-binding</keyword>
<dbReference type="EMBL" id="JRZE01000006">
    <property type="protein sequence ID" value="KHF42850.1"/>
    <property type="molecule type" value="Genomic_DNA"/>
</dbReference>
<evidence type="ECO:0000259" key="7">
    <source>
        <dbReference type="Pfam" id="PF00294"/>
    </source>
</evidence>
<evidence type="ECO:0000313" key="9">
    <source>
        <dbReference type="Proteomes" id="UP000030848"/>
    </source>
</evidence>
<dbReference type="PROSITE" id="PS00583">
    <property type="entry name" value="PFKB_KINASES_1"/>
    <property type="match status" value="1"/>
</dbReference>
<accession>A0A837D5E6</accession>
<dbReference type="NCBIfam" id="TIGR03168">
    <property type="entry name" value="1-PFK"/>
    <property type="match status" value="1"/>
</dbReference>
<comment type="caution">
    <text evidence="8">The sequence shown here is derived from an EMBL/GenBank/DDBJ whole genome shotgun (WGS) entry which is preliminary data.</text>
</comment>
<dbReference type="InterPro" id="IPR029056">
    <property type="entry name" value="Ribokinase-like"/>
</dbReference>
<dbReference type="InterPro" id="IPR002173">
    <property type="entry name" value="Carboh/pur_kinase_PfkB_CS"/>
</dbReference>
<reference evidence="8 9" key="1">
    <citation type="submission" date="2014-10" db="EMBL/GenBank/DDBJ databases">
        <title>Genome sequence of Micropolyspora internatus JCM3315.</title>
        <authorList>
            <person name="Shin S.-K."/>
            <person name="Yi H."/>
        </authorList>
    </citation>
    <scope>NUCLEOTIDE SEQUENCE [LARGE SCALE GENOMIC DNA]</scope>
    <source>
        <strain evidence="8 9">JCM 3315</strain>
    </source>
</reference>
<evidence type="ECO:0000256" key="1">
    <source>
        <dbReference type="ARBA" id="ARBA00010688"/>
    </source>
</evidence>
<dbReference type="GO" id="GO:0005524">
    <property type="term" value="F:ATP binding"/>
    <property type="evidence" value="ECO:0007669"/>
    <property type="project" value="UniProtKB-KW"/>
</dbReference>
<dbReference type="Gene3D" id="3.40.1190.20">
    <property type="match status" value="1"/>
</dbReference>
<feature type="domain" description="Carbohydrate kinase PfkB" evidence="7">
    <location>
        <begin position="23"/>
        <end position="289"/>
    </location>
</feature>
<dbReference type="PROSITE" id="PS00584">
    <property type="entry name" value="PFKB_KINASES_2"/>
    <property type="match status" value="1"/>
</dbReference>
<gene>
    <name evidence="8" type="ORF">MINT15_30520</name>
</gene>
<comment type="similarity">
    <text evidence="1">Belongs to the carbohydrate kinase PfkB family.</text>
</comment>
<dbReference type="PANTHER" id="PTHR46566:SF5">
    <property type="entry name" value="1-PHOSPHOFRUCTOKINASE"/>
    <property type="match status" value="1"/>
</dbReference>
<dbReference type="CDD" id="cd01164">
    <property type="entry name" value="FruK_PfkB_like"/>
    <property type="match status" value="1"/>
</dbReference>
<evidence type="ECO:0000313" key="8">
    <source>
        <dbReference type="EMBL" id="KHF42850.1"/>
    </source>
</evidence>
<keyword evidence="2 6" id="KW-0808">Transferase</keyword>